<dbReference type="AlphaFoldDB" id="A0A5F1Y716"/>
<evidence type="ECO:0000313" key="2">
    <source>
        <dbReference type="Proteomes" id="UP000298277"/>
    </source>
</evidence>
<proteinExistence type="predicted"/>
<accession>A0A5F1Y716</accession>
<keyword evidence="2" id="KW-1185">Reference proteome</keyword>
<comment type="caution">
    <text evidence="1">The sequence shown here is derived from an EMBL/GenBank/DDBJ whole genome shotgun (WGS) entry which is preliminary data.</text>
</comment>
<reference evidence="1" key="1">
    <citation type="journal article" date="2019" name="PLoS Negl. Trop. Dis.">
        <title>Revisiting the worldwide diversity of Leptospira species in the environment.</title>
        <authorList>
            <person name="Vincent A.T."/>
            <person name="Schiettekatte O."/>
            <person name="Bourhy P."/>
            <person name="Veyrier F.J."/>
            <person name="Picardeau M."/>
        </authorList>
    </citation>
    <scope>NUCLEOTIDE SEQUENCE [LARGE SCALE GENOMIC DNA]</scope>
    <source>
        <strain evidence="1">201800299</strain>
    </source>
</reference>
<evidence type="ECO:0000313" key="1">
    <source>
        <dbReference type="EMBL" id="TGK29094.1"/>
    </source>
</evidence>
<dbReference type="EMBL" id="RQFA01000073">
    <property type="protein sequence ID" value="TGK29094.1"/>
    <property type="molecule type" value="Genomic_DNA"/>
</dbReference>
<sequence length="328" mass="34688">MPPVFGTYTVTSNILGDLTTVDGDIYLWKNRCPLSESASVGAFNDADGSFGSDEITFNAGPTDTVWVGFLKNGVGTYTTTYAYLNSSESCNLPIQGTLTLGNSTGPLVSNIADPARFYKFVAPSDGAYTFGVNFPDATSGADIAIAVNRCPSLEGDFASTWSLSSGGNDARSINRQLTSGDVVYFYYTNVGTDGNALSLAINRTNTTIIPQRASSGFVCPNVNAESLIIGQTKVKNGVCDPSANDCTRFYQFVTPSTKTYDIDLVAQTGDSDLSVWIGSCPGINVGVNYKNAEAIGNDRISETIQGGTMVTIGVRPQTTNHTFSITAN</sequence>
<gene>
    <name evidence="1" type="ORF">EHQ17_16485</name>
</gene>
<dbReference type="Proteomes" id="UP000298277">
    <property type="component" value="Unassembled WGS sequence"/>
</dbReference>
<organism evidence="1 2">
    <name type="scientific">Leptospira gomenensis</name>
    <dbReference type="NCBI Taxonomy" id="2484974"/>
    <lineage>
        <taxon>Bacteria</taxon>
        <taxon>Pseudomonadati</taxon>
        <taxon>Spirochaetota</taxon>
        <taxon>Spirochaetia</taxon>
        <taxon>Leptospirales</taxon>
        <taxon>Leptospiraceae</taxon>
        <taxon>Leptospira</taxon>
    </lineage>
</organism>
<name>A0A5F1Y716_9LEPT</name>
<protein>
    <submittedName>
        <fullName evidence="1">Uncharacterized protein</fullName>
    </submittedName>
</protein>